<accession>A0A1G8H5M0</accession>
<protein>
    <submittedName>
        <fullName evidence="2">Uncharacterized protein</fullName>
    </submittedName>
</protein>
<dbReference type="Proteomes" id="UP000199492">
    <property type="component" value="Unassembled WGS sequence"/>
</dbReference>
<name>A0A1G8H5M0_9FLAO</name>
<evidence type="ECO:0000313" key="2">
    <source>
        <dbReference type="EMBL" id="SDI01942.1"/>
    </source>
</evidence>
<feature type="transmembrane region" description="Helical" evidence="1">
    <location>
        <begin position="27"/>
        <end position="45"/>
    </location>
</feature>
<proteinExistence type="predicted"/>
<keyword evidence="1" id="KW-0472">Membrane</keyword>
<evidence type="ECO:0000313" key="3">
    <source>
        <dbReference type="Proteomes" id="UP000199492"/>
    </source>
</evidence>
<organism evidence="2 3">
    <name type="scientific">Winogradskyella thalassocola</name>
    <dbReference type="NCBI Taxonomy" id="262004"/>
    <lineage>
        <taxon>Bacteria</taxon>
        <taxon>Pseudomonadati</taxon>
        <taxon>Bacteroidota</taxon>
        <taxon>Flavobacteriia</taxon>
        <taxon>Flavobacteriales</taxon>
        <taxon>Flavobacteriaceae</taxon>
        <taxon>Winogradskyella</taxon>
    </lineage>
</organism>
<gene>
    <name evidence="2" type="ORF">SAMN04489796_106137</name>
</gene>
<keyword evidence="1" id="KW-1133">Transmembrane helix</keyword>
<dbReference type="AlphaFoldDB" id="A0A1G8H5M0"/>
<reference evidence="3" key="1">
    <citation type="submission" date="2016-10" db="EMBL/GenBank/DDBJ databases">
        <authorList>
            <person name="Varghese N."/>
            <person name="Submissions S."/>
        </authorList>
    </citation>
    <scope>NUCLEOTIDE SEQUENCE [LARGE SCALE GENOMIC DNA]</scope>
    <source>
        <strain evidence="3">DSM 15363</strain>
    </source>
</reference>
<dbReference type="EMBL" id="FNCZ01000006">
    <property type="protein sequence ID" value="SDI01942.1"/>
    <property type="molecule type" value="Genomic_DNA"/>
</dbReference>
<dbReference type="STRING" id="262004.SAMN04489796_106137"/>
<sequence>MQFIEFFELTYPIYYQINIASTMKNSLGLVGFIAILFLTFGITYLDFDNLDFGDNYKAYLKSIL</sequence>
<keyword evidence="1" id="KW-0812">Transmembrane</keyword>
<evidence type="ECO:0000256" key="1">
    <source>
        <dbReference type="SAM" id="Phobius"/>
    </source>
</evidence>
<keyword evidence="3" id="KW-1185">Reference proteome</keyword>